<dbReference type="AlphaFoldDB" id="A0A1L8SYZ1"/>
<comment type="caution">
    <text evidence="1">The sequence shown here is derived from an EMBL/GenBank/DDBJ whole genome shotgun (WGS) entry which is preliminary data.</text>
</comment>
<evidence type="ECO:0000313" key="1">
    <source>
        <dbReference type="EMBL" id="OJG37289.1"/>
    </source>
</evidence>
<accession>A0A1L8SYZ1</accession>
<name>A0A1L8SYZ1_9ENTE</name>
<dbReference type="Proteomes" id="UP000183700">
    <property type="component" value="Unassembled WGS sequence"/>
</dbReference>
<organism evidence="1 2">
    <name type="scientific">Enterococcus devriesei</name>
    <dbReference type="NCBI Taxonomy" id="319970"/>
    <lineage>
        <taxon>Bacteria</taxon>
        <taxon>Bacillati</taxon>
        <taxon>Bacillota</taxon>
        <taxon>Bacilli</taxon>
        <taxon>Lactobacillales</taxon>
        <taxon>Enterococcaceae</taxon>
        <taxon>Enterococcus</taxon>
    </lineage>
</organism>
<gene>
    <name evidence="1" type="ORF">RV00_GL000246</name>
</gene>
<sequence>MKINNRKVKQLKLFTVISDIEDQTEEGLTNQKANQIIQWLGKYPFFGKIVGIVIDEKAAGGKNNKQTDDLNPQI</sequence>
<dbReference type="EMBL" id="JXKM01000001">
    <property type="protein sequence ID" value="OJG37289.1"/>
    <property type="molecule type" value="Genomic_DNA"/>
</dbReference>
<protein>
    <submittedName>
        <fullName evidence="1">Uncharacterized protein</fullName>
    </submittedName>
</protein>
<keyword evidence="2" id="KW-1185">Reference proteome</keyword>
<proteinExistence type="predicted"/>
<reference evidence="1 2" key="1">
    <citation type="submission" date="2014-12" db="EMBL/GenBank/DDBJ databases">
        <title>Draft genome sequences of 29 type strains of Enterococci.</title>
        <authorList>
            <person name="Zhong Z."/>
            <person name="Sun Z."/>
            <person name="Liu W."/>
            <person name="Zhang W."/>
            <person name="Zhang H."/>
        </authorList>
    </citation>
    <scope>NUCLEOTIDE SEQUENCE [LARGE SCALE GENOMIC DNA]</scope>
    <source>
        <strain evidence="1 2">DSM 22802</strain>
    </source>
</reference>
<evidence type="ECO:0000313" key="2">
    <source>
        <dbReference type="Proteomes" id="UP000183700"/>
    </source>
</evidence>
<dbReference type="STRING" id="319970.RV00_GL000246"/>